<organism evidence="5 6">
    <name type="scientific">Paraglomus brasilianum</name>
    <dbReference type="NCBI Taxonomy" id="144538"/>
    <lineage>
        <taxon>Eukaryota</taxon>
        <taxon>Fungi</taxon>
        <taxon>Fungi incertae sedis</taxon>
        <taxon>Mucoromycota</taxon>
        <taxon>Glomeromycotina</taxon>
        <taxon>Glomeromycetes</taxon>
        <taxon>Paraglomerales</taxon>
        <taxon>Paraglomeraceae</taxon>
        <taxon>Paraglomus</taxon>
    </lineage>
</organism>
<evidence type="ECO:0000256" key="3">
    <source>
        <dbReference type="ARBA" id="ARBA00022942"/>
    </source>
</evidence>
<reference evidence="5" key="1">
    <citation type="submission" date="2021-06" db="EMBL/GenBank/DDBJ databases">
        <authorList>
            <person name="Kallberg Y."/>
            <person name="Tangrot J."/>
            <person name="Rosling A."/>
        </authorList>
    </citation>
    <scope>NUCLEOTIDE SEQUENCE</scope>
    <source>
        <strain evidence="5">BR232B</strain>
    </source>
</reference>
<dbReference type="Gene3D" id="3.60.20.10">
    <property type="entry name" value="Glutamine Phosphoribosylpyrophosphate, subunit 1, domain 1"/>
    <property type="match status" value="1"/>
</dbReference>
<keyword evidence="6" id="KW-1185">Reference proteome</keyword>
<dbReference type="OrthoDB" id="204949at2759"/>
<accession>A0A9N9CMR0</accession>
<dbReference type="FunFam" id="3.60.20.10:FF:000003">
    <property type="entry name" value="Proteasome subunit beta type-3"/>
    <property type="match status" value="1"/>
</dbReference>
<dbReference type="PROSITE" id="PS51476">
    <property type="entry name" value="PROTEASOME_BETA_2"/>
    <property type="match status" value="1"/>
</dbReference>
<dbReference type="AlphaFoldDB" id="A0A9N9CMR0"/>
<dbReference type="GO" id="GO:0043161">
    <property type="term" value="P:proteasome-mediated ubiquitin-dependent protein catabolic process"/>
    <property type="evidence" value="ECO:0007669"/>
    <property type="project" value="InterPro"/>
</dbReference>
<dbReference type="EMBL" id="CAJVPI010001329">
    <property type="protein sequence ID" value="CAG8607427.1"/>
    <property type="molecule type" value="Genomic_DNA"/>
</dbReference>
<evidence type="ECO:0000256" key="1">
    <source>
        <dbReference type="ARBA" id="ARBA00004123"/>
    </source>
</evidence>
<proteinExistence type="predicted"/>
<keyword evidence="3" id="KW-0647">Proteasome</keyword>
<comment type="subcellular location">
    <subcellularLocation>
        <location evidence="1">Nucleus</location>
    </subcellularLocation>
</comment>
<dbReference type="InterPro" id="IPR033811">
    <property type="entry name" value="Proteasome_beta_3"/>
</dbReference>
<evidence type="ECO:0000313" key="6">
    <source>
        <dbReference type="Proteomes" id="UP000789739"/>
    </source>
</evidence>
<dbReference type="CDD" id="cd03759">
    <property type="entry name" value="proteasome_beta_type_3"/>
    <property type="match status" value="1"/>
</dbReference>
<keyword evidence="2" id="KW-0963">Cytoplasm</keyword>
<dbReference type="Proteomes" id="UP000789739">
    <property type="component" value="Unassembled WGS sequence"/>
</dbReference>
<dbReference type="GO" id="GO:0019774">
    <property type="term" value="C:proteasome core complex, beta-subunit complex"/>
    <property type="evidence" value="ECO:0007669"/>
    <property type="project" value="InterPro"/>
</dbReference>
<protein>
    <submittedName>
        <fullName evidence="5">616_t:CDS:1</fullName>
    </submittedName>
</protein>
<name>A0A9N9CMR0_9GLOM</name>
<dbReference type="PANTHER" id="PTHR32194">
    <property type="entry name" value="METALLOPROTEASE TLDD"/>
    <property type="match status" value="1"/>
</dbReference>
<sequence>MSGKNCVAIASDKRFGVKYLTISMEFPKMFQATDKTFIGISGLATDVQTLMERFRFKINMYRMNEERDFEPITLANMVSSTLYERRFSPYFVEPIVAGLDKNNNPYINGMDLIGCSTTACDFAATGTPEDQLYGTCEALWEPNLEPEELFETISQTIMSATNRDCVSGWGAVVHVITPERVITRTLKTRMD</sequence>
<dbReference type="GO" id="GO:0005634">
    <property type="term" value="C:nucleus"/>
    <property type="evidence" value="ECO:0007669"/>
    <property type="project" value="UniProtKB-SubCell"/>
</dbReference>
<comment type="caution">
    <text evidence="5">The sequence shown here is derived from an EMBL/GenBank/DDBJ whole genome shotgun (WGS) entry which is preliminary data.</text>
</comment>
<dbReference type="PANTHER" id="PTHR32194:SF10">
    <property type="entry name" value="PROTEASOME SUBUNIT BETA TYPE-3"/>
    <property type="match status" value="1"/>
</dbReference>
<dbReference type="InterPro" id="IPR023333">
    <property type="entry name" value="Proteasome_suB-type"/>
</dbReference>
<evidence type="ECO:0000256" key="4">
    <source>
        <dbReference type="ARBA" id="ARBA00023242"/>
    </source>
</evidence>
<gene>
    <name evidence="5" type="ORF">PBRASI_LOCUS7979</name>
</gene>
<dbReference type="InterPro" id="IPR029055">
    <property type="entry name" value="Ntn_hydrolases_N"/>
</dbReference>
<dbReference type="InterPro" id="IPR001353">
    <property type="entry name" value="Proteasome_sua/b"/>
</dbReference>
<evidence type="ECO:0000256" key="2">
    <source>
        <dbReference type="ARBA" id="ARBA00022490"/>
    </source>
</evidence>
<keyword evidence="4" id="KW-0539">Nucleus</keyword>
<dbReference type="GO" id="GO:0005737">
    <property type="term" value="C:cytoplasm"/>
    <property type="evidence" value="ECO:0007669"/>
    <property type="project" value="TreeGrafter"/>
</dbReference>
<dbReference type="SUPFAM" id="SSF56235">
    <property type="entry name" value="N-terminal nucleophile aminohydrolases (Ntn hydrolases)"/>
    <property type="match status" value="1"/>
</dbReference>
<dbReference type="Pfam" id="PF00227">
    <property type="entry name" value="Proteasome"/>
    <property type="match status" value="1"/>
</dbReference>
<evidence type="ECO:0000313" key="5">
    <source>
        <dbReference type="EMBL" id="CAG8607427.1"/>
    </source>
</evidence>